<reference evidence="3" key="1">
    <citation type="journal article" date="2019" name="Int. J. Syst. Evol. Microbiol.">
        <title>The Global Catalogue of Microorganisms (GCM) 10K type strain sequencing project: providing services to taxonomists for standard genome sequencing and annotation.</title>
        <authorList>
            <consortium name="The Broad Institute Genomics Platform"/>
            <consortium name="The Broad Institute Genome Sequencing Center for Infectious Disease"/>
            <person name="Wu L."/>
            <person name="Ma J."/>
        </authorList>
    </citation>
    <scope>NUCLEOTIDE SEQUENCE [LARGE SCALE GENOMIC DNA]</scope>
    <source>
        <strain evidence="3">ICMP 257</strain>
    </source>
</reference>
<dbReference type="Pfam" id="PF19054">
    <property type="entry name" value="DUF5753"/>
    <property type="match status" value="1"/>
</dbReference>
<proteinExistence type="predicted"/>
<evidence type="ECO:0000313" key="3">
    <source>
        <dbReference type="Proteomes" id="UP001595908"/>
    </source>
</evidence>
<accession>A0ABV9VLP2</accession>
<evidence type="ECO:0000313" key="2">
    <source>
        <dbReference type="EMBL" id="MFC4983401.1"/>
    </source>
</evidence>
<organism evidence="2 3">
    <name type="scientific">Streptomyces atroolivaceus</name>
    <dbReference type="NCBI Taxonomy" id="66869"/>
    <lineage>
        <taxon>Bacteria</taxon>
        <taxon>Bacillati</taxon>
        <taxon>Actinomycetota</taxon>
        <taxon>Actinomycetes</taxon>
        <taxon>Kitasatosporales</taxon>
        <taxon>Streptomycetaceae</taxon>
        <taxon>Streptomyces</taxon>
    </lineage>
</organism>
<dbReference type="InterPro" id="IPR043917">
    <property type="entry name" value="DUF5753"/>
</dbReference>
<comment type="caution">
    <text evidence="2">The sequence shown here is derived from an EMBL/GenBank/DDBJ whole genome shotgun (WGS) entry which is preliminary data.</text>
</comment>
<name>A0ABV9VLP2_STRAZ</name>
<feature type="domain" description="DUF5753" evidence="1">
    <location>
        <begin position="4"/>
        <end position="164"/>
    </location>
</feature>
<dbReference type="EMBL" id="JBHSJE010000016">
    <property type="protein sequence ID" value="MFC4983401.1"/>
    <property type="molecule type" value="Genomic_DNA"/>
</dbReference>
<protein>
    <submittedName>
        <fullName evidence="2">DUF5753 domain-containing protein</fullName>
    </submittedName>
</protein>
<sequence>MAFYEVQLVPGLLQTEEYAHAVTVSGVPLATLKEVQARVGLRKRRQELLQRSSAPTLWAVVDWPVLHRPLGGAGLMRRQLEHLIQISHSPNIKLQVLPPDCLAIGTPVTLLRFGLADLPDVVYLEHPTGANYIDKGEDTAQYRSMLDHLSMTALSPAQTLSELKKTAFSMR</sequence>
<gene>
    <name evidence="2" type="ORF">ACFPL4_34570</name>
</gene>
<dbReference type="RefSeq" id="WP_382057489.1">
    <property type="nucleotide sequence ID" value="NZ_JBHSJE010000016.1"/>
</dbReference>
<keyword evidence="3" id="KW-1185">Reference proteome</keyword>
<dbReference type="Proteomes" id="UP001595908">
    <property type="component" value="Unassembled WGS sequence"/>
</dbReference>
<evidence type="ECO:0000259" key="1">
    <source>
        <dbReference type="Pfam" id="PF19054"/>
    </source>
</evidence>